<keyword evidence="3" id="KW-1185">Reference proteome</keyword>
<keyword evidence="1" id="KW-0040">ANK repeat</keyword>
<feature type="repeat" description="ANK" evidence="1">
    <location>
        <begin position="29"/>
        <end position="61"/>
    </location>
</feature>
<dbReference type="PROSITE" id="PS50088">
    <property type="entry name" value="ANK_REPEAT"/>
    <property type="match status" value="1"/>
</dbReference>
<sequence>MLLTHWKIFQDDSHPLIRHDEKAKQVYLKGWTPIAIAVFHQSKRTARVLLEHGANPRLKNQYNKNAMDLAQDELDAALNVVTSRQEIRKVLEEWESHQLASTLENSRNKIAVGAAEPLPADGGVTLLAIEVASEAQANATKGKAKKKKAPRK</sequence>
<dbReference type="VEuPathDB" id="FungiDB:AeMF1_013064"/>
<comment type="caution">
    <text evidence="2">The sequence shown here is derived from an EMBL/GenBank/DDBJ whole genome shotgun (WGS) entry which is preliminary data.</text>
</comment>
<evidence type="ECO:0000313" key="2">
    <source>
        <dbReference type="EMBL" id="KAF0743761.1"/>
    </source>
</evidence>
<organism evidence="2 3">
    <name type="scientific">Aphanomyces euteiches</name>
    <dbReference type="NCBI Taxonomy" id="100861"/>
    <lineage>
        <taxon>Eukaryota</taxon>
        <taxon>Sar</taxon>
        <taxon>Stramenopiles</taxon>
        <taxon>Oomycota</taxon>
        <taxon>Saprolegniomycetes</taxon>
        <taxon>Saprolegniales</taxon>
        <taxon>Verrucalvaceae</taxon>
        <taxon>Aphanomyces</taxon>
    </lineage>
</organism>
<evidence type="ECO:0000256" key="1">
    <source>
        <dbReference type="PROSITE-ProRule" id="PRU00023"/>
    </source>
</evidence>
<name>A0A6G0XTJ0_9STRA</name>
<accession>A0A6G0XTJ0</accession>
<dbReference type="AlphaFoldDB" id="A0A6G0XTJ0"/>
<dbReference type="Pfam" id="PF00023">
    <property type="entry name" value="Ank"/>
    <property type="match status" value="1"/>
</dbReference>
<dbReference type="SUPFAM" id="SSF48403">
    <property type="entry name" value="Ankyrin repeat"/>
    <property type="match status" value="1"/>
</dbReference>
<protein>
    <submittedName>
        <fullName evidence="2">Uncharacterized protein</fullName>
    </submittedName>
</protein>
<dbReference type="PROSITE" id="PS50297">
    <property type="entry name" value="ANK_REP_REGION"/>
    <property type="match status" value="1"/>
</dbReference>
<dbReference type="InterPro" id="IPR036770">
    <property type="entry name" value="Ankyrin_rpt-contain_sf"/>
</dbReference>
<reference evidence="2 3" key="1">
    <citation type="submission" date="2019-07" db="EMBL/GenBank/DDBJ databases">
        <title>Genomics analysis of Aphanomyces spp. identifies a new class of oomycete effector associated with host adaptation.</title>
        <authorList>
            <person name="Gaulin E."/>
        </authorList>
    </citation>
    <scope>NUCLEOTIDE SEQUENCE [LARGE SCALE GENOMIC DNA]</scope>
    <source>
        <strain evidence="2 3">ATCC 201684</strain>
    </source>
</reference>
<dbReference type="Proteomes" id="UP000481153">
    <property type="component" value="Unassembled WGS sequence"/>
</dbReference>
<gene>
    <name evidence="2" type="ORF">Ae201684_001415</name>
</gene>
<proteinExistence type="predicted"/>
<dbReference type="InterPro" id="IPR002110">
    <property type="entry name" value="Ankyrin_rpt"/>
</dbReference>
<dbReference type="EMBL" id="VJMJ01000012">
    <property type="protein sequence ID" value="KAF0743761.1"/>
    <property type="molecule type" value="Genomic_DNA"/>
</dbReference>
<evidence type="ECO:0000313" key="3">
    <source>
        <dbReference type="Proteomes" id="UP000481153"/>
    </source>
</evidence>
<dbReference type="Gene3D" id="1.25.40.20">
    <property type="entry name" value="Ankyrin repeat-containing domain"/>
    <property type="match status" value="1"/>
</dbReference>